<organism evidence="3">
    <name type="scientific">uncultured Caudovirales phage</name>
    <dbReference type="NCBI Taxonomy" id="2100421"/>
    <lineage>
        <taxon>Viruses</taxon>
        <taxon>Duplodnaviria</taxon>
        <taxon>Heunggongvirae</taxon>
        <taxon>Uroviricota</taxon>
        <taxon>Caudoviricetes</taxon>
        <taxon>Peduoviridae</taxon>
        <taxon>Maltschvirus</taxon>
        <taxon>Maltschvirus maltsch</taxon>
    </lineage>
</organism>
<keyword evidence="1" id="KW-0175">Coiled coil</keyword>
<evidence type="ECO:0000256" key="1">
    <source>
        <dbReference type="SAM" id="Coils"/>
    </source>
</evidence>
<proteinExistence type="predicted"/>
<accession>A0A6J7XCW2</accession>
<feature type="region of interest" description="Disordered" evidence="2">
    <location>
        <begin position="55"/>
        <end position="87"/>
    </location>
</feature>
<dbReference type="EMBL" id="LR798396">
    <property type="protein sequence ID" value="CAB5228712.1"/>
    <property type="molecule type" value="Genomic_DNA"/>
</dbReference>
<name>A0A6J7XCW2_9CAUD</name>
<reference evidence="3" key="1">
    <citation type="submission" date="2020-05" db="EMBL/GenBank/DDBJ databases">
        <authorList>
            <person name="Chiriac C."/>
            <person name="Salcher M."/>
            <person name="Ghai R."/>
            <person name="Kavagutti S V."/>
        </authorList>
    </citation>
    <scope>NUCLEOTIDE SEQUENCE</scope>
</reference>
<protein>
    <submittedName>
        <fullName evidence="3">Uncharacterized protein</fullName>
    </submittedName>
</protein>
<feature type="compositionally biased region" description="Acidic residues" evidence="2">
    <location>
        <begin position="55"/>
        <end position="85"/>
    </location>
</feature>
<sequence>MNTAVTTIEIGQSIVIDGEIVTIESIKGRWVKLSDDTNISRADAVQGREEYLEDAETLGEELDSEEDDQTDEDGANDQADADDEAGYQGSMIRLRERMAEGAYQKAPNGQPCCGDRVATLLGTLQPLQVIRACIVAMALPSNPYNHLNVGQQSMNLRNKLRGCFKREEFGFGVLVEAVETVKEQEEALQAEIARKIEAAKDRLTEQEADELSAAIAAA</sequence>
<gene>
    <name evidence="3" type="ORF">UFOVP1544_20</name>
</gene>
<feature type="coiled-coil region" evidence="1">
    <location>
        <begin position="174"/>
        <end position="209"/>
    </location>
</feature>
<evidence type="ECO:0000313" key="3">
    <source>
        <dbReference type="EMBL" id="CAB5228712.1"/>
    </source>
</evidence>
<evidence type="ECO:0000256" key="2">
    <source>
        <dbReference type="SAM" id="MobiDB-lite"/>
    </source>
</evidence>